<sequence>GRKTLPTSGPRSKLKHHWRKLWKNLWLLRTLRAKALGVQPESLATSGIARQLTPKKSLKIKDHLQKKKTQETIEPLLAAENESHEHRIGLYQRNP</sequence>
<feature type="non-terminal residue" evidence="1">
    <location>
        <position position="1"/>
    </location>
</feature>
<name>A0A080ZNZ2_PHYNI</name>
<proteinExistence type="predicted"/>
<evidence type="ECO:0000313" key="1">
    <source>
        <dbReference type="EMBL" id="ETO68353.1"/>
    </source>
</evidence>
<comment type="caution">
    <text evidence="1">The sequence shown here is derived from an EMBL/GenBank/DDBJ whole genome shotgun (WGS) entry which is preliminary data.</text>
</comment>
<dbReference type="EMBL" id="ANJA01002681">
    <property type="protein sequence ID" value="ETO68353.1"/>
    <property type="molecule type" value="Genomic_DNA"/>
</dbReference>
<protein>
    <submittedName>
        <fullName evidence="1">Uncharacterized protein</fullName>
    </submittedName>
</protein>
<accession>A0A080ZNZ2</accession>
<dbReference type="AlphaFoldDB" id="A0A080ZNZ2"/>
<gene>
    <name evidence="1" type="ORF">F444_14793</name>
</gene>
<dbReference type="Proteomes" id="UP000028582">
    <property type="component" value="Unassembled WGS sequence"/>
</dbReference>
<reference evidence="1 2" key="1">
    <citation type="submission" date="2013-11" db="EMBL/GenBank/DDBJ databases">
        <title>The Genome Sequence of Phytophthora parasitica P1976.</title>
        <authorList>
            <consortium name="The Broad Institute Genomics Platform"/>
            <person name="Russ C."/>
            <person name="Tyler B."/>
            <person name="Panabieres F."/>
            <person name="Shan W."/>
            <person name="Tripathy S."/>
            <person name="Grunwald N."/>
            <person name="Machado M."/>
            <person name="Johnson C.S."/>
            <person name="Walker B."/>
            <person name="Young S."/>
            <person name="Zeng Q."/>
            <person name="Gargeya S."/>
            <person name="Fitzgerald M."/>
            <person name="Haas B."/>
            <person name="Abouelleil A."/>
            <person name="Allen A.W."/>
            <person name="Alvarado L."/>
            <person name="Arachchi H.M."/>
            <person name="Berlin A.M."/>
            <person name="Chapman S.B."/>
            <person name="Gainer-Dewar J."/>
            <person name="Goldberg J."/>
            <person name="Griggs A."/>
            <person name="Gujja S."/>
            <person name="Hansen M."/>
            <person name="Howarth C."/>
            <person name="Imamovic A."/>
            <person name="Ireland A."/>
            <person name="Larimer J."/>
            <person name="McCowan C."/>
            <person name="Murphy C."/>
            <person name="Pearson M."/>
            <person name="Poon T.W."/>
            <person name="Priest M."/>
            <person name="Roberts A."/>
            <person name="Saif S."/>
            <person name="Shea T."/>
            <person name="Sisk P."/>
            <person name="Sykes S."/>
            <person name="Wortman J."/>
            <person name="Nusbaum C."/>
            <person name="Birren B."/>
        </authorList>
    </citation>
    <scope>NUCLEOTIDE SEQUENCE [LARGE SCALE GENOMIC DNA]</scope>
    <source>
        <strain evidence="1 2">P1976</strain>
    </source>
</reference>
<organism evidence="1 2">
    <name type="scientific">Phytophthora nicotianae P1976</name>
    <dbReference type="NCBI Taxonomy" id="1317066"/>
    <lineage>
        <taxon>Eukaryota</taxon>
        <taxon>Sar</taxon>
        <taxon>Stramenopiles</taxon>
        <taxon>Oomycota</taxon>
        <taxon>Peronosporomycetes</taxon>
        <taxon>Peronosporales</taxon>
        <taxon>Peronosporaceae</taxon>
        <taxon>Phytophthora</taxon>
    </lineage>
</organism>
<feature type="non-terminal residue" evidence="1">
    <location>
        <position position="95"/>
    </location>
</feature>
<evidence type="ECO:0000313" key="2">
    <source>
        <dbReference type="Proteomes" id="UP000028582"/>
    </source>
</evidence>